<dbReference type="InterPro" id="IPR048395">
    <property type="entry name" value="Glyco_hydro_31_C"/>
</dbReference>
<dbReference type="InterPro" id="IPR025887">
    <property type="entry name" value="Glyco_hydro_31_N_dom"/>
</dbReference>
<dbReference type="InterPro" id="IPR000322">
    <property type="entry name" value="Glyco_hydro_31_TIM"/>
</dbReference>
<feature type="domain" description="Glycoside hydrolase family 31 N-terminal" evidence="4">
    <location>
        <begin position="26"/>
        <end position="215"/>
    </location>
</feature>
<feature type="domain" description="Glycoside hydrolase family 31 TIM barrel" evidence="3">
    <location>
        <begin position="261"/>
        <end position="587"/>
    </location>
</feature>
<evidence type="ECO:0000259" key="4">
    <source>
        <dbReference type="Pfam" id="PF13802"/>
    </source>
</evidence>
<evidence type="ECO:0000313" key="7">
    <source>
        <dbReference type="Proteomes" id="UP001597519"/>
    </source>
</evidence>
<dbReference type="PANTHER" id="PTHR22762:SF165">
    <property type="entry name" value="PUTATIVE (AFU_ORTHOLOGUE AFUA_1G06560)-RELATED"/>
    <property type="match status" value="1"/>
</dbReference>
<protein>
    <submittedName>
        <fullName evidence="6">TIM-barrel domain-containing protein</fullName>
    </submittedName>
</protein>
<dbReference type="EMBL" id="JBHUOQ010000001">
    <property type="protein sequence ID" value="MFD2829971.1"/>
    <property type="molecule type" value="Genomic_DNA"/>
</dbReference>
<dbReference type="Gene3D" id="2.60.40.1760">
    <property type="entry name" value="glycosyl hydrolase (family 31)"/>
    <property type="match status" value="1"/>
</dbReference>
<reference evidence="7" key="1">
    <citation type="journal article" date="2019" name="Int. J. Syst. Evol. Microbiol.">
        <title>The Global Catalogue of Microorganisms (GCM) 10K type strain sequencing project: providing services to taxonomists for standard genome sequencing and annotation.</title>
        <authorList>
            <consortium name="The Broad Institute Genomics Platform"/>
            <consortium name="The Broad Institute Genome Sequencing Center for Infectious Disease"/>
            <person name="Wu L."/>
            <person name="Ma J."/>
        </authorList>
    </citation>
    <scope>NUCLEOTIDE SEQUENCE [LARGE SCALE GENOMIC DNA]</scope>
    <source>
        <strain evidence="7">KCTC 33575</strain>
    </source>
</reference>
<evidence type="ECO:0000256" key="1">
    <source>
        <dbReference type="ARBA" id="ARBA00007806"/>
    </source>
</evidence>
<sequence>MSTFKKLSHQDNTLVLYDDVLSVYAEIRVLEASVINVRVNKNKTIELPTWTITPGDTELPFEGLSRNHLEAFSLPAYECVETDHEITITTSALKLLIQKNGFYLTWYQKNSDGQFEQVMRDRHTQSYQHHLGDNQPTCHYLMRNIDDKYFGLGEKSGGPDRHGRRLRMNNIDAMGYNAETTDPLYKHIPFYITYMPALKQSIGIYYDDYQNSVFDFGQELDNYHGHYRYFETNSTFLDYYVIAGPRIKEVTERFSWLTGRPAKMPEWASMYSGSTMQYTDMPNSHERLSDYLDQCHQHNINVRSFHLSSGYTSIDGKRYVYNWNYDKFPDPEAFGREFTEKGVEIVANIKPSLMVNHPLLHEVTAFDGFIKDEHGKPLLVQFWDDEGYYLDFTNPRTINWWQKKIKTQLLDNHIHCTWNDNNEFEIWDQKAQVHGFGEGGNFQDYRAVMPLLMMKASREAQLAHNGTEDPYIISRSGCAGMSKYVQTWTGDNYTSWKTLKFNNKMAQGLSLSGIYNFGHDLGGFSGPKPDSELFLRWIQCGIFYPRFSIHSWNNDGSVNEPWMHEDVLESVKYAMHLHDRLAPYIQSLVERSHSHYEPIIRPVFYDFENDTNAFDDSDAFMLGSMLVSPVVEQGQQSKEIYLPDCEDGWVDFFTGEHYSGNTTIKIDVSLSDIPVFVKKGNVIPMYNDALIEVENHEF</sequence>
<dbReference type="Gene3D" id="2.60.40.1180">
    <property type="entry name" value="Golgi alpha-mannosidase II"/>
    <property type="match status" value="1"/>
</dbReference>
<dbReference type="Pfam" id="PF21365">
    <property type="entry name" value="Glyco_hydro_31_3rd"/>
    <property type="match status" value="1"/>
</dbReference>
<accession>A0ABW5WT46</accession>
<dbReference type="PANTHER" id="PTHR22762">
    <property type="entry name" value="ALPHA-GLUCOSIDASE"/>
    <property type="match status" value="1"/>
</dbReference>
<keyword evidence="2" id="KW-0326">Glycosidase</keyword>
<dbReference type="Gene3D" id="3.20.20.80">
    <property type="entry name" value="Glycosidases"/>
    <property type="match status" value="1"/>
</dbReference>
<dbReference type="InterPro" id="IPR011013">
    <property type="entry name" value="Gal_mutarotase_sf_dom"/>
</dbReference>
<organism evidence="6 7">
    <name type="scientific">Corticicoccus populi</name>
    <dbReference type="NCBI Taxonomy" id="1812821"/>
    <lineage>
        <taxon>Bacteria</taxon>
        <taxon>Bacillati</taxon>
        <taxon>Bacillota</taxon>
        <taxon>Bacilli</taxon>
        <taxon>Bacillales</taxon>
        <taxon>Staphylococcaceae</taxon>
        <taxon>Corticicoccus</taxon>
    </lineage>
</organism>
<dbReference type="CDD" id="cd14752">
    <property type="entry name" value="GH31_N"/>
    <property type="match status" value="1"/>
</dbReference>
<evidence type="ECO:0000313" key="6">
    <source>
        <dbReference type="EMBL" id="MFD2829971.1"/>
    </source>
</evidence>
<dbReference type="SUPFAM" id="SSF51445">
    <property type="entry name" value="(Trans)glycosidases"/>
    <property type="match status" value="1"/>
</dbReference>
<dbReference type="Proteomes" id="UP001597519">
    <property type="component" value="Unassembled WGS sequence"/>
</dbReference>
<feature type="domain" description="Glycosyl hydrolase family 31 C-terminal" evidence="5">
    <location>
        <begin position="597"/>
        <end position="683"/>
    </location>
</feature>
<dbReference type="Pfam" id="PF01055">
    <property type="entry name" value="Glyco_hydro_31_2nd"/>
    <property type="match status" value="1"/>
</dbReference>
<evidence type="ECO:0000256" key="2">
    <source>
        <dbReference type="RuleBase" id="RU361185"/>
    </source>
</evidence>
<dbReference type="RefSeq" id="WP_377772456.1">
    <property type="nucleotide sequence ID" value="NZ_JBHUOQ010000001.1"/>
</dbReference>
<evidence type="ECO:0000259" key="3">
    <source>
        <dbReference type="Pfam" id="PF01055"/>
    </source>
</evidence>
<keyword evidence="7" id="KW-1185">Reference proteome</keyword>
<evidence type="ECO:0000259" key="5">
    <source>
        <dbReference type="Pfam" id="PF21365"/>
    </source>
</evidence>
<dbReference type="SUPFAM" id="SSF51011">
    <property type="entry name" value="Glycosyl hydrolase domain"/>
    <property type="match status" value="1"/>
</dbReference>
<dbReference type="Pfam" id="PF13802">
    <property type="entry name" value="Gal_mutarotas_2"/>
    <property type="match status" value="1"/>
</dbReference>
<keyword evidence="2" id="KW-0378">Hydrolase</keyword>
<comment type="similarity">
    <text evidence="1 2">Belongs to the glycosyl hydrolase 31 family.</text>
</comment>
<dbReference type="SUPFAM" id="SSF74650">
    <property type="entry name" value="Galactose mutarotase-like"/>
    <property type="match status" value="1"/>
</dbReference>
<dbReference type="InterPro" id="IPR017853">
    <property type="entry name" value="GH"/>
</dbReference>
<proteinExistence type="inferred from homology"/>
<comment type="caution">
    <text evidence="6">The sequence shown here is derived from an EMBL/GenBank/DDBJ whole genome shotgun (WGS) entry which is preliminary data.</text>
</comment>
<name>A0ABW5WT46_9STAP</name>
<dbReference type="CDD" id="cd06599">
    <property type="entry name" value="GH31_glycosidase_Aec37"/>
    <property type="match status" value="1"/>
</dbReference>
<gene>
    <name evidence="6" type="ORF">ACFSX4_05770</name>
</gene>
<dbReference type="InterPro" id="IPR013780">
    <property type="entry name" value="Glyco_hydro_b"/>
</dbReference>